<dbReference type="Pfam" id="PF22622">
    <property type="entry name" value="MFE-2_hydrat-2_N"/>
    <property type="match status" value="1"/>
</dbReference>
<dbReference type="Pfam" id="PF01575">
    <property type="entry name" value="MaoC_dehydratas"/>
    <property type="match status" value="1"/>
</dbReference>
<dbReference type="AlphaFoldDB" id="A0AAW1QSW0"/>
<protein>
    <recommendedName>
        <fullName evidence="5">MaoC-like domain-containing protein</fullName>
    </recommendedName>
</protein>
<dbReference type="SUPFAM" id="SSF54637">
    <property type="entry name" value="Thioesterase/thiol ester dehydrase-isomerase"/>
    <property type="match status" value="2"/>
</dbReference>
<dbReference type="EMBL" id="JALJOR010000002">
    <property type="protein sequence ID" value="KAK9824241.1"/>
    <property type="molecule type" value="Genomic_DNA"/>
</dbReference>
<gene>
    <name evidence="3" type="ORF">WJX72_008882</name>
</gene>
<dbReference type="PANTHER" id="PTHR13078">
    <property type="entry name" value="PEROXISOMAL MULTIFUNCTIONAL ENZYME TYPE 2-RELATED"/>
    <property type="match status" value="1"/>
</dbReference>
<evidence type="ECO:0000259" key="2">
    <source>
        <dbReference type="Pfam" id="PF22622"/>
    </source>
</evidence>
<feature type="domain" description="MaoC-like" evidence="1">
    <location>
        <begin position="163"/>
        <end position="278"/>
    </location>
</feature>
<dbReference type="GO" id="GO:0003857">
    <property type="term" value="F:(3S)-3-hydroxyacyl-CoA dehydrogenase (NAD+) activity"/>
    <property type="evidence" value="ECO:0007669"/>
    <property type="project" value="TreeGrafter"/>
</dbReference>
<name>A0AAW1QSW0_9CHLO</name>
<dbReference type="GO" id="GO:0004300">
    <property type="term" value="F:enoyl-CoA hydratase activity"/>
    <property type="evidence" value="ECO:0007669"/>
    <property type="project" value="TreeGrafter"/>
</dbReference>
<feature type="domain" description="Peroxisomal multifunctional enzyme type 2-like N-terminal" evidence="2">
    <location>
        <begin position="16"/>
        <end position="142"/>
    </location>
</feature>
<dbReference type="Proteomes" id="UP001489004">
    <property type="component" value="Unassembled WGS sequence"/>
</dbReference>
<evidence type="ECO:0000259" key="1">
    <source>
        <dbReference type="Pfam" id="PF01575"/>
    </source>
</evidence>
<evidence type="ECO:0000313" key="3">
    <source>
        <dbReference type="EMBL" id="KAK9824241.1"/>
    </source>
</evidence>
<dbReference type="PANTHER" id="PTHR13078:SF56">
    <property type="entry name" value="PEROXISOMAL MULTIFUNCTIONAL ENZYME TYPE 2"/>
    <property type="match status" value="1"/>
</dbReference>
<dbReference type="InterPro" id="IPR029069">
    <property type="entry name" value="HotDog_dom_sf"/>
</dbReference>
<comment type="caution">
    <text evidence="3">The sequence shown here is derived from an EMBL/GenBank/DDBJ whole genome shotgun (WGS) entry which is preliminary data.</text>
</comment>
<keyword evidence="4" id="KW-1185">Reference proteome</keyword>
<proteinExistence type="predicted"/>
<dbReference type="GO" id="GO:0006635">
    <property type="term" value="P:fatty acid beta-oxidation"/>
    <property type="evidence" value="ECO:0007669"/>
    <property type="project" value="TreeGrafter"/>
</dbReference>
<dbReference type="InterPro" id="IPR054357">
    <property type="entry name" value="MFE-2_N"/>
</dbReference>
<evidence type="ECO:0008006" key="5">
    <source>
        <dbReference type="Google" id="ProtNLM"/>
    </source>
</evidence>
<evidence type="ECO:0000313" key="4">
    <source>
        <dbReference type="Proteomes" id="UP001489004"/>
    </source>
</evidence>
<dbReference type="InterPro" id="IPR002539">
    <property type="entry name" value="MaoC-like_dom"/>
</dbReference>
<reference evidence="3 4" key="1">
    <citation type="journal article" date="2024" name="Nat. Commun.">
        <title>Phylogenomics reveals the evolutionary origins of lichenization in chlorophyte algae.</title>
        <authorList>
            <person name="Puginier C."/>
            <person name="Libourel C."/>
            <person name="Otte J."/>
            <person name="Skaloud P."/>
            <person name="Haon M."/>
            <person name="Grisel S."/>
            <person name="Petersen M."/>
            <person name="Berrin J.G."/>
            <person name="Delaux P.M."/>
            <person name="Dal Grande F."/>
            <person name="Keller J."/>
        </authorList>
    </citation>
    <scope>NUCLEOTIDE SEQUENCE [LARGE SCALE GENOMIC DNA]</scope>
    <source>
        <strain evidence="3 4">SAG 2043</strain>
    </source>
</reference>
<dbReference type="Gene3D" id="3.10.129.10">
    <property type="entry name" value="Hotdog Thioesterase"/>
    <property type="match status" value="1"/>
</dbReference>
<sequence>MAATDFSHVQLSSYEYAYTHRDVILYALSIGCDRTQLRYVYEYSPDFAALPTFAVIPAFGFQTAVPMEQIVHNFNPEMLLHGEQYLELKGALPTAGTLLNTPRIVDVQDKEKAAVVVLSISTTNAETGELIAENEFTTFIRGAGGFGKRPAAPRKEAAVAANQPPKTPPDCSVTERTHPGQAALYRLNGDWNPLHIDPEFSKGGGFEKPILHGLCTFGMAVKHVLSALGNDDPNSVRSIKVRFAGHVIPGETLQTDMWVVSPTKVVFQTKVVSRNAVAISHAAVVFKHGVLQQPRHRL</sequence>
<dbReference type="GO" id="GO:0044594">
    <property type="term" value="F:17-beta-hydroxysteroid dehydrogenase (NAD+) activity"/>
    <property type="evidence" value="ECO:0007669"/>
    <property type="project" value="TreeGrafter"/>
</dbReference>
<dbReference type="GO" id="GO:0005777">
    <property type="term" value="C:peroxisome"/>
    <property type="evidence" value="ECO:0007669"/>
    <property type="project" value="TreeGrafter"/>
</dbReference>
<organism evidence="3 4">
    <name type="scientific">[Myrmecia] bisecta</name>
    <dbReference type="NCBI Taxonomy" id="41462"/>
    <lineage>
        <taxon>Eukaryota</taxon>
        <taxon>Viridiplantae</taxon>
        <taxon>Chlorophyta</taxon>
        <taxon>core chlorophytes</taxon>
        <taxon>Trebouxiophyceae</taxon>
        <taxon>Trebouxiales</taxon>
        <taxon>Trebouxiaceae</taxon>
        <taxon>Myrmecia</taxon>
    </lineage>
</organism>
<accession>A0AAW1QSW0</accession>
<dbReference type="CDD" id="cd03448">
    <property type="entry name" value="HDE_HSD"/>
    <property type="match status" value="1"/>
</dbReference>